<dbReference type="InterPro" id="IPR050177">
    <property type="entry name" value="Lipid_A_modif_metabolic_enz"/>
</dbReference>
<dbReference type="EMBL" id="LT629772">
    <property type="protein sequence ID" value="SDT23729.1"/>
    <property type="molecule type" value="Genomic_DNA"/>
</dbReference>
<dbReference type="SUPFAM" id="SSF51735">
    <property type="entry name" value="NAD(P)-binding Rossmann-fold domains"/>
    <property type="match status" value="1"/>
</dbReference>
<proteinExistence type="predicted"/>
<accession>A0A1H1YR12</accession>
<evidence type="ECO:0000259" key="1">
    <source>
        <dbReference type="Pfam" id="PF01370"/>
    </source>
</evidence>
<evidence type="ECO:0000313" key="2">
    <source>
        <dbReference type="EMBL" id="SDT23729.1"/>
    </source>
</evidence>
<feature type="domain" description="NAD-dependent epimerase/dehydratase" evidence="1">
    <location>
        <begin position="3"/>
        <end position="126"/>
    </location>
</feature>
<dbReference type="PRINTS" id="PR01713">
    <property type="entry name" value="NUCEPIMERASE"/>
</dbReference>
<keyword evidence="3" id="KW-1185">Reference proteome</keyword>
<dbReference type="Proteomes" id="UP000199103">
    <property type="component" value="Chromosome I"/>
</dbReference>
<gene>
    <name evidence="2" type="ORF">SAMN04489812_4723</name>
</gene>
<dbReference type="AlphaFoldDB" id="A0A1H1YR12"/>
<sequence>MRVLVTGGAGFIGSAVLRALAAGGHRSTSYDLATDPRDDIVDVDRLRAATAGQDAIIHLAAKVGLGVDLSDLDGYARHNDLGTAAVLRVAAERSIGRVVLASSMVVYGEGTAQCPQHGTVPVPPRTEDDLARGMFEPRCPRCAEPLRPGLVAEDTGFDPRNVYAATKVQTEQLAAIWARESGGTAVGLRYHNVYGPGLPRDTPYAGVAAIFRSALLAGRAPSVFEDGGQRRDFVHVDDVAAATVAALQAPGLTGYTALNIGSGTITTIGEVAARMAMIMNGPAPVITGHYRLGDVRHITADSSAARRLLDWRPQVTLEQGLATLDQGLDQGPAGLA</sequence>
<evidence type="ECO:0000313" key="3">
    <source>
        <dbReference type="Proteomes" id="UP000199103"/>
    </source>
</evidence>
<feature type="domain" description="NAD-dependent epimerase/dehydratase" evidence="1">
    <location>
        <begin position="153"/>
        <end position="261"/>
    </location>
</feature>
<dbReference type="PANTHER" id="PTHR43245">
    <property type="entry name" value="BIFUNCTIONAL POLYMYXIN RESISTANCE PROTEIN ARNA"/>
    <property type="match status" value="1"/>
</dbReference>
<dbReference type="PANTHER" id="PTHR43245:SF13">
    <property type="entry name" value="UDP-D-APIOSE_UDP-D-XYLOSE SYNTHASE 2"/>
    <property type="match status" value="1"/>
</dbReference>
<protein>
    <submittedName>
        <fullName evidence="2">dTDP-L-rhamnose 4-epimerase</fullName>
    </submittedName>
</protein>
<dbReference type="RefSeq" id="WP_091528018.1">
    <property type="nucleotide sequence ID" value="NZ_LT629772.1"/>
</dbReference>
<dbReference type="Gene3D" id="3.40.50.720">
    <property type="entry name" value="NAD(P)-binding Rossmann-like Domain"/>
    <property type="match status" value="1"/>
</dbReference>
<name>A0A1H1YR12_9ACTN</name>
<dbReference type="InterPro" id="IPR001509">
    <property type="entry name" value="Epimerase_deHydtase"/>
</dbReference>
<dbReference type="InterPro" id="IPR036291">
    <property type="entry name" value="NAD(P)-bd_dom_sf"/>
</dbReference>
<dbReference type="OrthoDB" id="9801785at2"/>
<dbReference type="STRING" id="630515.SAMN04489812_4723"/>
<dbReference type="Pfam" id="PF01370">
    <property type="entry name" value="Epimerase"/>
    <property type="match status" value="2"/>
</dbReference>
<organism evidence="2 3">
    <name type="scientific">Microlunatus soli</name>
    <dbReference type="NCBI Taxonomy" id="630515"/>
    <lineage>
        <taxon>Bacteria</taxon>
        <taxon>Bacillati</taxon>
        <taxon>Actinomycetota</taxon>
        <taxon>Actinomycetes</taxon>
        <taxon>Propionibacteriales</taxon>
        <taxon>Propionibacteriaceae</taxon>
        <taxon>Microlunatus</taxon>
    </lineage>
</organism>
<reference evidence="2 3" key="1">
    <citation type="submission" date="2016-10" db="EMBL/GenBank/DDBJ databases">
        <authorList>
            <person name="de Groot N.N."/>
        </authorList>
    </citation>
    <scope>NUCLEOTIDE SEQUENCE [LARGE SCALE GENOMIC DNA]</scope>
    <source>
        <strain evidence="2 3">DSM 21800</strain>
    </source>
</reference>